<evidence type="ECO:0000256" key="1">
    <source>
        <dbReference type="ARBA" id="ARBA00011046"/>
    </source>
</evidence>
<proteinExistence type="inferred from homology"/>
<dbReference type="Gene3D" id="1.10.10.10">
    <property type="entry name" value="Winged helix-like DNA-binding domain superfamily/Winged helix DNA-binding domain"/>
    <property type="match status" value="1"/>
</dbReference>
<dbReference type="RefSeq" id="WP_146483944.1">
    <property type="nucleotide sequence ID" value="NZ_CP042266.1"/>
</dbReference>
<dbReference type="EMBL" id="CP042266">
    <property type="protein sequence ID" value="QDY80552.1"/>
    <property type="molecule type" value="Genomic_DNA"/>
</dbReference>
<protein>
    <submittedName>
        <fullName evidence="5">BlaI/MecI/CopY family transcriptional regulator</fullName>
    </submittedName>
</protein>
<evidence type="ECO:0000313" key="5">
    <source>
        <dbReference type="EMBL" id="QDY80552.1"/>
    </source>
</evidence>
<dbReference type="InterPro" id="IPR036388">
    <property type="entry name" value="WH-like_DNA-bd_sf"/>
</dbReference>
<dbReference type="OrthoDB" id="9813987at2"/>
<dbReference type="GO" id="GO:0045892">
    <property type="term" value="P:negative regulation of DNA-templated transcription"/>
    <property type="evidence" value="ECO:0007669"/>
    <property type="project" value="InterPro"/>
</dbReference>
<keyword evidence="4" id="KW-0804">Transcription</keyword>
<dbReference type="InterPro" id="IPR005650">
    <property type="entry name" value="BlaI_family"/>
</dbReference>
<comment type="similarity">
    <text evidence="1">Belongs to the BlaI transcriptional regulatory family.</text>
</comment>
<dbReference type="KEGG" id="sqz:FQU76_33075"/>
<keyword evidence="6" id="KW-1185">Reference proteome</keyword>
<dbReference type="Proteomes" id="UP000320580">
    <property type="component" value="Chromosome"/>
</dbReference>
<gene>
    <name evidence="5" type="ORF">FQU76_33075</name>
</gene>
<dbReference type="AlphaFoldDB" id="A0A5B8IPR1"/>
<dbReference type="InterPro" id="IPR036390">
    <property type="entry name" value="WH_DNA-bd_sf"/>
</dbReference>
<name>A0A5B8IPR1_9ACTN</name>
<keyword evidence="3" id="KW-0238">DNA-binding</keyword>
<dbReference type="GO" id="GO:0003677">
    <property type="term" value="F:DNA binding"/>
    <property type="evidence" value="ECO:0007669"/>
    <property type="project" value="UniProtKB-KW"/>
</dbReference>
<organism evidence="5 6">
    <name type="scientific">Streptomyces qinzhouensis</name>
    <dbReference type="NCBI Taxonomy" id="2599401"/>
    <lineage>
        <taxon>Bacteria</taxon>
        <taxon>Bacillati</taxon>
        <taxon>Actinomycetota</taxon>
        <taxon>Actinomycetes</taxon>
        <taxon>Kitasatosporales</taxon>
        <taxon>Streptomycetaceae</taxon>
        <taxon>Streptomyces</taxon>
    </lineage>
</organism>
<dbReference type="Pfam" id="PF03965">
    <property type="entry name" value="Penicillinase_R"/>
    <property type="match status" value="1"/>
</dbReference>
<keyword evidence="2" id="KW-0805">Transcription regulation</keyword>
<sequence length="128" mass="14515">MKGQLGDLEDAVMTRVWRLNRPVTVREVMLELRRERTIAYTTVMTVMDKVHRKGLLHRELDGRAYRYTAVATRADYAAALMAQAWSHGDCPTQALVAFLGGMSPEQRDALDEALRIVRGDEEAPWTPT</sequence>
<evidence type="ECO:0000256" key="3">
    <source>
        <dbReference type="ARBA" id="ARBA00023125"/>
    </source>
</evidence>
<accession>A0A5B8IPR1</accession>
<evidence type="ECO:0000313" key="6">
    <source>
        <dbReference type="Proteomes" id="UP000320580"/>
    </source>
</evidence>
<dbReference type="SUPFAM" id="SSF46785">
    <property type="entry name" value="Winged helix' DNA-binding domain"/>
    <property type="match status" value="1"/>
</dbReference>
<evidence type="ECO:0000256" key="4">
    <source>
        <dbReference type="ARBA" id="ARBA00023163"/>
    </source>
</evidence>
<reference evidence="5 6" key="1">
    <citation type="submission" date="2019-07" db="EMBL/GenBank/DDBJ databases">
        <authorList>
            <person name="Zhu P."/>
        </authorList>
    </citation>
    <scope>NUCLEOTIDE SEQUENCE [LARGE SCALE GENOMIC DNA]</scope>
    <source>
        <strain evidence="5 6">SSL-25</strain>
    </source>
</reference>
<evidence type="ECO:0000256" key="2">
    <source>
        <dbReference type="ARBA" id="ARBA00023015"/>
    </source>
</evidence>